<dbReference type="InterPro" id="IPR005135">
    <property type="entry name" value="Endo/exonuclease/phosphatase"/>
</dbReference>
<sequence>MAIHELIIALRLDCSFNTIAKVSNDPYLSRCNALVDSLSSNDHSLSFNSLMESSPFRRLLVISLCNGVPLVTDPVGYWRTFTDMRDFFAIMNLSRFTPLRSSYFSIDWNLTFNLFKETLYHRLDVASISSSQRFRLQLWFDELPLMFRLRFRYPGLYADDSLCPNCGVFMETLEHFFTCSPDEPIINEVSPPLSFRHRLLELLDRFLNRLARKASACPKAQMDLDSLLLQLKALPSLGFASLQNYSDTLSFTGLWFLRGFIPRDFTSLITSSSGLPRSAASKIIIRQFLKLHREIYHQLWRPRCKMKSLKDTALNITPTMLRTMKCSDFTNFRFDTSPFFLASLIEVFLVTLIEDYYSVRTGPNNNDQQSKSRPSGSTSSTRPMKPATQQNQPVGRPIVTFPTHQTGPTITPEEVAALRQQILELSKTIRSMDERIDWFSVQLESHEYRIAELENSIYPKNNQQSSYENFESYQDNQEERQESDELYNWDDADRVATKLPPSRSMIMQISPDTSFSHDAPANVLSSRHIPFPTSEVLQPRRPQTVSQPINFHKELDNLTSTQELIHGQLGSIMSKLDGLSPPASETSANNVNHSSSTPDGQSGVSPTKQLNLFSILLSCALHGIILTETNLCSPAHRYICNPYLNSYNYHSWFTHSPTANRHSGMGIILHSSLAMYVVKKKFYSDRLIGLTLQLPGKRNILIIGGYVPPVSSSNRSVIADCYFTLISWICSARSLDHSVLLGGDLNADFESFLKQLTAAHPGSLPLNPLFKFLHEQQFDDLCELDSSSLSPSPTFRSSSSGSLSRLDYIWISPFFPIPHLWSSVLDLTQLIIF</sequence>
<accession>A0A2I1HLI2</accession>
<gene>
    <name evidence="3" type="ORF">RhiirA4_516282</name>
</gene>
<dbReference type="VEuPathDB" id="FungiDB:RhiirA1_468711"/>
<feature type="compositionally biased region" description="Low complexity" evidence="1">
    <location>
        <begin position="371"/>
        <end position="383"/>
    </location>
</feature>
<evidence type="ECO:0000313" key="3">
    <source>
        <dbReference type="EMBL" id="PKY59742.1"/>
    </source>
</evidence>
<feature type="region of interest" description="Disordered" evidence="1">
    <location>
        <begin position="361"/>
        <end position="398"/>
    </location>
</feature>
<dbReference type="InterPro" id="IPR036691">
    <property type="entry name" value="Endo/exonu/phosph_ase_sf"/>
</dbReference>
<keyword evidence="4" id="KW-1185">Reference proteome</keyword>
<comment type="caution">
    <text evidence="3">The sequence shown here is derived from an EMBL/GenBank/DDBJ whole genome shotgun (WGS) entry which is preliminary data.</text>
</comment>
<organism evidence="3 4">
    <name type="scientific">Rhizophagus irregularis</name>
    <dbReference type="NCBI Taxonomy" id="588596"/>
    <lineage>
        <taxon>Eukaryota</taxon>
        <taxon>Fungi</taxon>
        <taxon>Fungi incertae sedis</taxon>
        <taxon>Mucoromycota</taxon>
        <taxon>Glomeromycotina</taxon>
        <taxon>Glomeromycetes</taxon>
        <taxon>Glomerales</taxon>
        <taxon>Glomeraceae</taxon>
        <taxon>Rhizophagus</taxon>
    </lineage>
</organism>
<name>A0A2I1HLI2_9GLOM</name>
<dbReference type="VEuPathDB" id="FungiDB:FUN_004821"/>
<feature type="region of interest" description="Disordered" evidence="1">
    <location>
        <begin position="575"/>
        <end position="604"/>
    </location>
</feature>
<dbReference type="GO" id="GO:0003824">
    <property type="term" value="F:catalytic activity"/>
    <property type="evidence" value="ECO:0007669"/>
    <property type="project" value="InterPro"/>
</dbReference>
<dbReference type="Gene3D" id="3.60.10.10">
    <property type="entry name" value="Endonuclease/exonuclease/phosphatase"/>
    <property type="match status" value="1"/>
</dbReference>
<dbReference type="EMBL" id="LLXI01003738">
    <property type="protein sequence ID" value="PKY59742.1"/>
    <property type="molecule type" value="Genomic_DNA"/>
</dbReference>
<dbReference type="Pfam" id="PF03372">
    <property type="entry name" value="Exo_endo_phos"/>
    <property type="match status" value="1"/>
</dbReference>
<feature type="domain" description="Endonuclease/exonuclease/phosphatase" evidence="2">
    <location>
        <begin position="647"/>
        <end position="815"/>
    </location>
</feature>
<proteinExistence type="predicted"/>
<dbReference type="VEuPathDB" id="FungiDB:FUN_006515"/>
<dbReference type="VEuPathDB" id="FungiDB:FUN_013714"/>
<evidence type="ECO:0000256" key="1">
    <source>
        <dbReference type="SAM" id="MobiDB-lite"/>
    </source>
</evidence>
<protein>
    <recommendedName>
        <fullName evidence="2">Endonuclease/exonuclease/phosphatase domain-containing protein</fullName>
    </recommendedName>
</protein>
<dbReference type="Proteomes" id="UP000234323">
    <property type="component" value="Unassembled WGS sequence"/>
</dbReference>
<evidence type="ECO:0000313" key="4">
    <source>
        <dbReference type="Proteomes" id="UP000234323"/>
    </source>
</evidence>
<evidence type="ECO:0000259" key="2">
    <source>
        <dbReference type="Pfam" id="PF03372"/>
    </source>
</evidence>
<dbReference type="VEuPathDB" id="FungiDB:RhiirFUN_013186"/>
<reference evidence="3 4" key="1">
    <citation type="submission" date="2015-10" db="EMBL/GenBank/DDBJ databases">
        <title>Genome analyses suggest a sexual origin of heterokaryosis in a supposedly ancient asexual fungus.</title>
        <authorList>
            <person name="Ropars J."/>
            <person name="Sedzielewska K."/>
            <person name="Noel J."/>
            <person name="Charron P."/>
            <person name="Farinelli L."/>
            <person name="Marton T."/>
            <person name="Kruger M."/>
            <person name="Pelin A."/>
            <person name="Brachmann A."/>
            <person name="Corradi N."/>
        </authorList>
    </citation>
    <scope>NUCLEOTIDE SEQUENCE [LARGE SCALE GENOMIC DNA]</scope>
    <source>
        <strain evidence="3 4">A4</strain>
    </source>
</reference>
<dbReference type="AlphaFoldDB" id="A0A2I1HLI2"/>
<feature type="compositionally biased region" description="Polar residues" evidence="1">
    <location>
        <begin position="583"/>
        <end position="604"/>
    </location>
</feature>
<dbReference type="SUPFAM" id="SSF56219">
    <property type="entry name" value="DNase I-like"/>
    <property type="match status" value="1"/>
</dbReference>